<evidence type="ECO:0000313" key="9">
    <source>
        <dbReference type="EMBL" id="SFS87588.1"/>
    </source>
</evidence>
<dbReference type="Pfam" id="PF08124">
    <property type="entry name" value="Lyase_8_N"/>
    <property type="match status" value="1"/>
</dbReference>
<organism evidence="9 10">
    <name type="scientific">Streptomyces harbinensis</name>
    <dbReference type="NCBI Taxonomy" id="1176198"/>
    <lineage>
        <taxon>Bacteria</taxon>
        <taxon>Bacillati</taxon>
        <taxon>Actinomycetota</taxon>
        <taxon>Actinomycetes</taxon>
        <taxon>Kitasatosporales</taxon>
        <taxon>Streptomycetaceae</taxon>
        <taxon>Streptomyces</taxon>
    </lineage>
</organism>
<dbReference type="STRING" id="1176198.SAMN05444716_104589"/>
<evidence type="ECO:0000256" key="4">
    <source>
        <dbReference type="PIRSR" id="PIRSR638970-1"/>
    </source>
</evidence>
<proteinExistence type="inferred from homology"/>
<keyword evidence="2 5" id="KW-0732">Signal</keyword>
<dbReference type="PROSITE" id="PS51318">
    <property type="entry name" value="TAT"/>
    <property type="match status" value="1"/>
</dbReference>
<feature type="active site" evidence="4">
    <location>
        <position position="315"/>
    </location>
</feature>
<dbReference type="InterPro" id="IPR003159">
    <property type="entry name" value="Lyase_8_central_dom"/>
</dbReference>
<dbReference type="RefSeq" id="WP_093843263.1">
    <property type="nucleotide sequence ID" value="NZ_FPAB01000004.1"/>
</dbReference>
<dbReference type="Pfam" id="PF02884">
    <property type="entry name" value="Lyase_8_C"/>
    <property type="match status" value="1"/>
</dbReference>
<dbReference type="GO" id="GO:0005576">
    <property type="term" value="C:extracellular region"/>
    <property type="evidence" value="ECO:0007669"/>
    <property type="project" value="InterPro"/>
</dbReference>
<evidence type="ECO:0000259" key="8">
    <source>
        <dbReference type="Pfam" id="PF08124"/>
    </source>
</evidence>
<dbReference type="Gene3D" id="2.60.220.10">
    <property type="entry name" value="Polysaccharide lyase family 8-like, C-terminal"/>
    <property type="match status" value="1"/>
</dbReference>
<keyword evidence="3 9" id="KW-0456">Lyase</keyword>
<dbReference type="GO" id="GO:0030246">
    <property type="term" value="F:carbohydrate binding"/>
    <property type="evidence" value="ECO:0007669"/>
    <property type="project" value="InterPro"/>
</dbReference>
<sequence>MQLSRRTLLMTLALAASARPGTAVAADRAGPATVRANAVALFAGTPASRARPETAARLAAIAATARTHLAALDAAGPGELFRGLPLGASDPNLNTTYRNLYEIALATRLTGDTATAHRVVDALEELHATYYGDQERGYYGNWFTWEIGIAASVSKTLVLLGDELAAYRPGLTATYLASMDAYLRNGKDGDVDLGSRFHTGANLADITTNRVLQGAATGDDARIAKAVADQLTVYATVEEGDGFHADGSFIQHESVAYTGAYGKNLLTRAVQTIQLLRGTAYTDTTALTSVVQDWVVRGFAPVIFEGWMMEIVKGRTVSRPATGYADVSAVAEAVTDVADTTALRGYLKYLHETSKSPPDPATFVSPLTIVRYADILADASVPAADLAGTTAHAAFPAMDRTVHRRPGWAFALARSSERISTYEYMNGENLTPWFQGDGAHYLYLGGQDQRLAHGVDYFTTVSPYHLAGVTVPVETRRTVPELYGSTWYDNPAAGFTASSEAQNRYVYFPLATNTHSGGARLDTYGTAALVLGDDAAHAARDELPGDFVTYANARATKSWFLLDDEVVVLTAGITDPAGRALTTTLDTRIADPADPVTVTGRLPDGTPWAGSGSPDWLRYEASGHSVGYVFLTPANPVVTLETVTHSRRRIRTANADTPVSKRVFSLTVHHPARSAPRSLAHALVPHATEAQLATYTDGPLTVLANTPRLQAIAHHGLSLLAANTFAPGPHRVADLTIEGPASVVLRRDGDGLLRVAVADPTASRDTVTVLFRGHRLGVVSADEGVRVAQLATGTRLRADTRRLNGRSVTATLR</sequence>
<dbReference type="SUPFAM" id="SSF74650">
    <property type="entry name" value="Galactose mutarotase-like"/>
    <property type="match status" value="1"/>
</dbReference>
<name>A0A1I6TEP5_9ACTN</name>
<gene>
    <name evidence="9" type="ORF">SAMN05444716_104589</name>
</gene>
<dbReference type="SUPFAM" id="SSF48230">
    <property type="entry name" value="Chondroitin AC/alginate lyase"/>
    <property type="match status" value="1"/>
</dbReference>
<dbReference type="InterPro" id="IPR011013">
    <property type="entry name" value="Gal_mutarotase_sf_dom"/>
</dbReference>
<dbReference type="Gene3D" id="2.70.98.10">
    <property type="match status" value="1"/>
</dbReference>
<protein>
    <submittedName>
        <fullName evidence="9">Hyaluronate lyase</fullName>
    </submittedName>
</protein>
<comment type="similarity">
    <text evidence="1">Belongs to the polysaccharide lyase 8 family.</text>
</comment>
<accession>A0A1I6TEP5</accession>
<feature type="chain" id="PRO_5011584635" evidence="5">
    <location>
        <begin position="26"/>
        <end position="813"/>
    </location>
</feature>
<dbReference type="GO" id="GO:0005975">
    <property type="term" value="P:carbohydrate metabolic process"/>
    <property type="evidence" value="ECO:0007669"/>
    <property type="project" value="InterPro"/>
</dbReference>
<feature type="active site" evidence="4">
    <location>
        <position position="261"/>
    </location>
</feature>
<dbReference type="PANTHER" id="PTHR38481">
    <property type="entry name" value="HYALURONATE LYASE"/>
    <property type="match status" value="1"/>
</dbReference>
<evidence type="ECO:0000259" key="6">
    <source>
        <dbReference type="Pfam" id="PF02278"/>
    </source>
</evidence>
<dbReference type="EMBL" id="FPAB01000004">
    <property type="protein sequence ID" value="SFS87588.1"/>
    <property type="molecule type" value="Genomic_DNA"/>
</dbReference>
<dbReference type="GO" id="GO:0016837">
    <property type="term" value="F:carbon-oxygen lyase activity, acting on polysaccharides"/>
    <property type="evidence" value="ECO:0007669"/>
    <property type="project" value="UniProtKB-ARBA"/>
</dbReference>
<dbReference type="AlphaFoldDB" id="A0A1I6TEP5"/>
<dbReference type="SUPFAM" id="SSF49863">
    <property type="entry name" value="Hyaluronate lyase-like, C-terminal domain"/>
    <property type="match status" value="1"/>
</dbReference>
<dbReference type="Proteomes" id="UP000198873">
    <property type="component" value="Unassembled WGS sequence"/>
</dbReference>
<feature type="domain" description="Polysaccharide lyase 8 N-terminal alpha-helical" evidence="8">
    <location>
        <begin position="53"/>
        <end position="340"/>
    </location>
</feature>
<reference evidence="10" key="1">
    <citation type="submission" date="2016-10" db="EMBL/GenBank/DDBJ databases">
        <authorList>
            <person name="Varghese N."/>
            <person name="Submissions S."/>
        </authorList>
    </citation>
    <scope>NUCLEOTIDE SEQUENCE [LARGE SCALE GENOMIC DNA]</scope>
    <source>
        <strain evidence="10">CGMCC 4.7047</strain>
    </source>
</reference>
<dbReference type="InterPro" id="IPR008929">
    <property type="entry name" value="Chondroitin_lyas"/>
</dbReference>
<dbReference type="InterPro" id="IPR012970">
    <property type="entry name" value="Lyase_8_alpha_N"/>
</dbReference>
<evidence type="ECO:0000259" key="7">
    <source>
        <dbReference type="Pfam" id="PF02884"/>
    </source>
</evidence>
<dbReference type="Gene3D" id="1.50.10.100">
    <property type="entry name" value="Chondroitin AC/alginate lyase"/>
    <property type="match status" value="1"/>
</dbReference>
<dbReference type="InterPro" id="IPR004103">
    <property type="entry name" value="Lyase_8_C"/>
</dbReference>
<dbReference type="InterPro" id="IPR038970">
    <property type="entry name" value="Lyase_8"/>
</dbReference>
<feature type="active site" evidence="4">
    <location>
        <position position="252"/>
    </location>
</feature>
<evidence type="ECO:0000256" key="5">
    <source>
        <dbReference type="SAM" id="SignalP"/>
    </source>
</evidence>
<keyword evidence="10" id="KW-1185">Reference proteome</keyword>
<evidence type="ECO:0000313" key="10">
    <source>
        <dbReference type="Proteomes" id="UP000198873"/>
    </source>
</evidence>
<dbReference type="InterPro" id="IPR006311">
    <property type="entry name" value="TAT_signal"/>
</dbReference>
<evidence type="ECO:0000256" key="3">
    <source>
        <dbReference type="ARBA" id="ARBA00023239"/>
    </source>
</evidence>
<dbReference type="PANTHER" id="PTHR38481:SF1">
    <property type="entry name" value="HYALURONATE LYASE"/>
    <property type="match status" value="1"/>
</dbReference>
<feature type="signal peptide" evidence="5">
    <location>
        <begin position="1"/>
        <end position="25"/>
    </location>
</feature>
<evidence type="ECO:0000256" key="2">
    <source>
        <dbReference type="ARBA" id="ARBA00022729"/>
    </source>
</evidence>
<dbReference type="Pfam" id="PF02278">
    <property type="entry name" value="Lyase_8"/>
    <property type="match status" value="1"/>
</dbReference>
<evidence type="ECO:0000256" key="1">
    <source>
        <dbReference type="ARBA" id="ARBA00006699"/>
    </source>
</evidence>
<dbReference type="InterPro" id="IPR011071">
    <property type="entry name" value="Lyase_8-like_C"/>
</dbReference>
<feature type="domain" description="Polysaccharide lyase family 8 central" evidence="6">
    <location>
        <begin position="392"/>
        <end position="687"/>
    </location>
</feature>
<dbReference type="InterPro" id="IPR014718">
    <property type="entry name" value="GH-type_carb-bd"/>
</dbReference>
<feature type="domain" description="Polysaccharide lyase family 8 C-terminal" evidence="7">
    <location>
        <begin position="701"/>
        <end position="768"/>
    </location>
</feature>